<evidence type="ECO:0000256" key="7">
    <source>
        <dbReference type="RuleBase" id="RU363032"/>
    </source>
</evidence>
<dbReference type="PROSITE" id="PS50928">
    <property type="entry name" value="ABC_TM1"/>
    <property type="match status" value="1"/>
</dbReference>
<keyword evidence="5 7" id="KW-1133">Transmembrane helix</keyword>
<feature type="transmembrane region" description="Helical" evidence="7">
    <location>
        <begin position="27"/>
        <end position="46"/>
    </location>
</feature>
<dbReference type="eggNOG" id="COG1175">
    <property type="taxonomic scope" value="Bacteria"/>
</dbReference>
<dbReference type="CDD" id="cd06261">
    <property type="entry name" value="TM_PBP2"/>
    <property type="match status" value="1"/>
</dbReference>
<dbReference type="GO" id="GO:0055085">
    <property type="term" value="P:transmembrane transport"/>
    <property type="evidence" value="ECO:0007669"/>
    <property type="project" value="InterPro"/>
</dbReference>
<dbReference type="InterPro" id="IPR051393">
    <property type="entry name" value="ABC_transporter_permease"/>
</dbReference>
<keyword evidence="2 7" id="KW-0813">Transport</keyword>
<dbReference type="Gene3D" id="1.10.3720.10">
    <property type="entry name" value="MetI-like"/>
    <property type="match status" value="1"/>
</dbReference>
<organism evidence="9 10">
    <name type="scientific">Bifidobacterium scardovii</name>
    <dbReference type="NCBI Taxonomy" id="158787"/>
    <lineage>
        <taxon>Bacteria</taxon>
        <taxon>Bacillati</taxon>
        <taxon>Actinomycetota</taxon>
        <taxon>Actinomycetes</taxon>
        <taxon>Bifidobacteriales</taxon>
        <taxon>Bifidobacteriaceae</taxon>
        <taxon>Bifidobacterium</taxon>
    </lineage>
</organism>
<dbReference type="AlphaFoldDB" id="A0A087DCJ2"/>
<keyword evidence="3" id="KW-1003">Cell membrane</keyword>
<protein>
    <submittedName>
        <fullName evidence="9">Putative L-arabinose transport system permease protein AraP</fullName>
    </submittedName>
</protein>
<evidence type="ECO:0000259" key="8">
    <source>
        <dbReference type="PROSITE" id="PS50928"/>
    </source>
</evidence>
<dbReference type="PANTHER" id="PTHR30193:SF37">
    <property type="entry name" value="INNER MEMBRANE ABC TRANSPORTER PERMEASE PROTEIN YCJO"/>
    <property type="match status" value="1"/>
</dbReference>
<reference evidence="9 10" key="1">
    <citation type="submission" date="2014-03" db="EMBL/GenBank/DDBJ databases">
        <title>Genomics of Bifidobacteria.</title>
        <authorList>
            <person name="Ventura M."/>
            <person name="Milani C."/>
            <person name="Lugli G.A."/>
        </authorList>
    </citation>
    <scope>NUCLEOTIDE SEQUENCE [LARGE SCALE GENOMIC DNA]</scope>
    <source>
        <strain evidence="9 10">LMG 21589</strain>
    </source>
</reference>
<feature type="transmembrane region" description="Helical" evidence="7">
    <location>
        <begin position="86"/>
        <end position="110"/>
    </location>
</feature>
<keyword evidence="6 7" id="KW-0472">Membrane</keyword>
<comment type="subcellular location">
    <subcellularLocation>
        <location evidence="1 7">Cell membrane</location>
        <topology evidence="1 7">Multi-pass membrane protein</topology>
    </subcellularLocation>
</comment>
<evidence type="ECO:0000313" key="10">
    <source>
        <dbReference type="Proteomes" id="UP000029033"/>
    </source>
</evidence>
<evidence type="ECO:0000256" key="4">
    <source>
        <dbReference type="ARBA" id="ARBA00022692"/>
    </source>
</evidence>
<comment type="caution">
    <text evidence="9">The sequence shown here is derived from an EMBL/GenBank/DDBJ whole genome shotgun (WGS) entry which is preliminary data.</text>
</comment>
<dbReference type="PANTHER" id="PTHR30193">
    <property type="entry name" value="ABC TRANSPORTER PERMEASE PROTEIN"/>
    <property type="match status" value="1"/>
</dbReference>
<evidence type="ECO:0000256" key="5">
    <source>
        <dbReference type="ARBA" id="ARBA00022989"/>
    </source>
</evidence>
<keyword evidence="4 7" id="KW-0812">Transmembrane</keyword>
<dbReference type="InterPro" id="IPR035906">
    <property type="entry name" value="MetI-like_sf"/>
</dbReference>
<sequence>MKNQTTNNGDRRRAVSRLRLTQKNAPYIFIAPMVILYAVFKFYPYVYSGWLSLTANQSGKQVFVGFANFKRLFSDELFWRALKNTFLILIVQVPVMLILAIALAVAFNSALLKFRTIFRMGYFLPIIMGLVAYGILFKNILDPQSGVLNYFLGLLHIPDVPWLTQPGWARVSIILAMTWHYTGQNAVIYLAQLQSIPDELYEAASVDGANAWQRFKSVTIPGLRPAILLTTVLSTIGTLQLFDEPYVLTSGGPNNATLTIGMYLYMQGFKYFDFGYASAIGYALLVIVVILSCIQFWIQREKD</sequence>
<comment type="similarity">
    <text evidence="7">Belongs to the binding-protein-dependent transport system permease family.</text>
</comment>
<dbReference type="STRING" id="158787.BSCA_1756"/>
<dbReference type="EMBL" id="JGZO01000013">
    <property type="protein sequence ID" value="KFI93242.1"/>
    <property type="molecule type" value="Genomic_DNA"/>
</dbReference>
<evidence type="ECO:0000313" key="9">
    <source>
        <dbReference type="EMBL" id="KFI93242.1"/>
    </source>
</evidence>
<feature type="domain" description="ABC transmembrane type-1" evidence="8">
    <location>
        <begin position="82"/>
        <end position="295"/>
    </location>
</feature>
<gene>
    <name evidence="9" type="ORF">BSCA_1756</name>
</gene>
<feature type="transmembrane region" description="Helical" evidence="7">
    <location>
        <begin position="122"/>
        <end position="141"/>
    </location>
</feature>
<dbReference type="Pfam" id="PF00528">
    <property type="entry name" value="BPD_transp_1"/>
    <property type="match status" value="1"/>
</dbReference>
<evidence type="ECO:0000256" key="3">
    <source>
        <dbReference type="ARBA" id="ARBA00022475"/>
    </source>
</evidence>
<dbReference type="GO" id="GO:0005886">
    <property type="term" value="C:plasma membrane"/>
    <property type="evidence" value="ECO:0007669"/>
    <property type="project" value="UniProtKB-SubCell"/>
</dbReference>
<proteinExistence type="inferred from homology"/>
<accession>A0A087DCJ2</accession>
<name>A0A087DCJ2_9BIFI</name>
<dbReference type="Proteomes" id="UP000029033">
    <property type="component" value="Unassembled WGS sequence"/>
</dbReference>
<feature type="transmembrane region" description="Helical" evidence="7">
    <location>
        <begin position="274"/>
        <end position="298"/>
    </location>
</feature>
<evidence type="ECO:0000256" key="6">
    <source>
        <dbReference type="ARBA" id="ARBA00023136"/>
    </source>
</evidence>
<dbReference type="InterPro" id="IPR000515">
    <property type="entry name" value="MetI-like"/>
</dbReference>
<feature type="transmembrane region" description="Helical" evidence="7">
    <location>
        <begin position="147"/>
        <end position="164"/>
    </location>
</feature>
<keyword evidence="10" id="KW-1185">Reference proteome</keyword>
<evidence type="ECO:0000256" key="2">
    <source>
        <dbReference type="ARBA" id="ARBA00022448"/>
    </source>
</evidence>
<feature type="transmembrane region" description="Helical" evidence="7">
    <location>
        <begin position="223"/>
        <end position="242"/>
    </location>
</feature>
<dbReference type="SUPFAM" id="SSF161098">
    <property type="entry name" value="MetI-like"/>
    <property type="match status" value="1"/>
</dbReference>
<evidence type="ECO:0000256" key="1">
    <source>
        <dbReference type="ARBA" id="ARBA00004651"/>
    </source>
</evidence>